<keyword evidence="5" id="KW-0441">Lipid A biosynthesis</keyword>
<keyword evidence="14" id="KW-1185">Reference proteome</keyword>
<organism evidence="13 14">
    <name type="scientific">Mesorhizobium hungaricum</name>
    <dbReference type="NCBI Taxonomy" id="1566387"/>
    <lineage>
        <taxon>Bacteria</taxon>
        <taxon>Pseudomonadati</taxon>
        <taxon>Pseudomonadota</taxon>
        <taxon>Alphaproteobacteria</taxon>
        <taxon>Hyphomicrobiales</taxon>
        <taxon>Phyllobacteriaceae</taxon>
        <taxon>Mesorhizobium</taxon>
    </lineage>
</organism>
<dbReference type="GO" id="GO:0009103">
    <property type="term" value="P:lipopolysaccharide biosynthetic process"/>
    <property type="evidence" value="ECO:0007669"/>
    <property type="project" value="UniProtKB-KW"/>
</dbReference>
<keyword evidence="7" id="KW-0448">Lipopolysaccharide biosynthesis</keyword>
<sequence length="126" mass="13500">MTTANQSSLRGIIAAFIVVDTATQIAFKWASERIGAGTLDIAWVVSALETPALWLAVFFYGLTFVFWMLILARMDLGRAFPLSALTYVTVPAAGMLLFGEHLSWPQAAGIALIISGVVLIGRGKPS</sequence>
<evidence type="ECO:0000256" key="2">
    <source>
        <dbReference type="ARBA" id="ARBA00022475"/>
    </source>
</evidence>
<evidence type="ECO:0000259" key="12">
    <source>
        <dbReference type="Pfam" id="PF00892"/>
    </source>
</evidence>
<dbReference type="GO" id="GO:0009245">
    <property type="term" value="P:lipid A biosynthetic process"/>
    <property type="evidence" value="ECO:0007669"/>
    <property type="project" value="UniProtKB-KW"/>
</dbReference>
<evidence type="ECO:0000256" key="10">
    <source>
        <dbReference type="ARBA" id="ARBA00023136"/>
    </source>
</evidence>
<evidence type="ECO:0000256" key="8">
    <source>
        <dbReference type="ARBA" id="ARBA00022989"/>
    </source>
</evidence>
<evidence type="ECO:0000256" key="3">
    <source>
        <dbReference type="ARBA" id="ARBA00022516"/>
    </source>
</evidence>
<dbReference type="Gene3D" id="1.10.3730.20">
    <property type="match status" value="1"/>
</dbReference>
<comment type="caution">
    <text evidence="13">The sequence shown here is derived from an EMBL/GenBank/DDBJ whole genome shotgun (WGS) entry which is preliminary data.</text>
</comment>
<keyword evidence="4" id="KW-0997">Cell inner membrane</keyword>
<feature type="transmembrane region" description="Helical" evidence="11">
    <location>
        <begin position="12"/>
        <end position="31"/>
    </location>
</feature>
<feature type="transmembrane region" description="Helical" evidence="11">
    <location>
        <begin position="104"/>
        <end position="121"/>
    </location>
</feature>
<dbReference type="InterPro" id="IPR000390">
    <property type="entry name" value="Small_drug/metabolite_transptr"/>
</dbReference>
<proteinExistence type="predicted"/>
<dbReference type="GO" id="GO:0022857">
    <property type="term" value="F:transmembrane transporter activity"/>
    <property type="evidence" value="ECO:0007669"/>
    <property type="project" value="InterPro"/>
</dbReference>
<keyword evidence="9" id="KW-0443">Lipid metabolism</keyword>
<dbReference type="EMBL" id="MDEO01000036">
    <property type="protein sequence ID" value="OCX12403.1"/>
    <property type="molecule type" value="Genomic_DNA"/>
</dbReference>
<dbReference type="AlphaFoldDB" id="A0A1C2DCH8"/>
<comment type="subcellular location">
    <subcellularLocation>
        <location evidence="1">Cell membrane</location>
        <topology evidence="1">Multi-pass membrane protein</topology>
    </subcellularLocation>
</comment>
<dbReference type="Proteomes" id="UP000094412">
    <property type="component" value="Unassembled WGS sequence"/>
</dbReference>
<evidence type="ECO:0000256" key="7">
    <source>
        <dbReference type="ARBA" id="ARBA00022985"/>
    </source>
</evidence>
<feature type="transmembrane region" description="Helical" evidence="11">
    <location>
        <begin position="51"/>
        <end position="72"/>
    </location>
</feature>
<dbReference type="STRING" id="1566387.QV13_22455"/>
<evidence type="ECO:0000313" key="14">
    <source>
        <dbReference type="Proteomes" id="UP000094412"/>
    </source>
</evidence>
<evidence type="ECO:0000256" key="9">
    <source>
        <dbReference type="ARBA" id="ARBA00023098"/>
    </source>
</evidence>
<keyword evidence="6 11" id="KW-0812">Transmembrane</keyword>
<name>A0A1C2DCH8_9HYPH</name>
<evidence type="ECO:0000256" key="6">
    <source>
        <dbReference type="ARBA" id="ARBA00022692"/>
    </source>
</evidence>
<dbReference type="GO" id="GO:0005886">
    <property type="term" value="C:plasma membrane"/>
    <property type="evidence" value="ECO:0007669"/>
    <property type="project" value="UniProtKB-SubCell"/>
</dbReference>
<keyword evidence="10 11" id="KW-0472">Membrane</keyword>
<evidence type="ECO:0000256" key="1">
    <source>
        <dbReference type="ARBA" id="ARBA00004651"/>
    </source>
</evidence>
<dbReference type="InterPro" id="IPR037185">
    <property type="entry name" value="EmrE-like"/>
</dbReference>
<dbReference type="PANTHER" id="PTHR30561:SF9">
    <property type="entry name" value="4-AMINO-4-DEOXY-L-ARABINOSE-PHOSPHOUNDECAPRENOL FLIPPASE SUBUNIT ARNF-RELATED"/>
    <property type="match status" value="1"/>
</dbReference>
<protein>
    <recommendedName>
        <fullName evidence="12">EamA domain-containing protein</fullName>
    </recommendedName>
</protein>
<keyword evidence="2" id="KW-1003">Cell membrane</keyword>
<dbReference type="SUPFAM" id="SSF103481">
    <property type="entry name" value="Multidrug resistance efflux transporter EmrE"/>
    <property type="match status" value="1"/>
</dbReference>
<keyword evidence="3" id="KW-0444">Lipid biosynthesis</keyword>
<evidence type="ECO:0000313" key="13">
    <source>
        <dbReference type="EMBL" id="OCX12403.1"/>
    </source>
</evidence>
<evidence type="ECO:0000256" key="4">
    <source>
        <dbReference type="ARBA" id="ARBA00022519"/>
    </source>
</evidence>
<accession>A0A1C2DCH8</accession>
<dbReference type="Pfam" id="PF00892">
    <property type="entry name" value="EamA"/>
    <property type="match status" value="1"/>
</dbReference>
<evidence type="ECO:0000256" key="11">
    <source>
        <dbReference type="SAM" id="Phobius"/>
    </source>
</evidence>
<reference evidence="13 14" key="1">
    <citation type="submission" date="2016-08" db="EMBL/GenBank/DDBJ databases">
        <title>Whole genome sequence of Mesorhizobium sp. strain UASWS1009 isolated from industrial sewage.</title>
        <authorList>
            <person name="Crovadore J."/>
            <person name="Calmin G."/>
            <person name="Chablais R."/>
            <person name="Cochard B."/>
            <person name="Lefort F."/>
        </authorList>
    </citation>
    <scope>NUCLEOTIDE SEQUENCE [LARGE SCALE GENOMIC DNA]</scope>
    <source>
        <strain evidence="13 14">UASWS1009</strain>
    </source>
</reference>
<feature type="transmembrane region" description="Helical" evidence="11">
    <location>
        <begin position="79"/>
        <end position="98"/>
    </location>
</feature>
<gene>
    <name evidence="13" type="ORF">QV13_22455</name>
</gene>
<evidence type="ECO:0000256" key="5">
    <source>
        <dbReference type="ARBA" id="ARBA00022556"/>
    </source>
</evidence>
<dbReference type="PANTHER" id="PTHR30561">
    <property type="entry name" value="SMR FAMILY PROTON-DEPENDENT DRUG EFFLUX TRANSPORTER SUGE"/>
    <property type="match status" value="1"/>
</dbReference>
<keyword evidence="8 11" id="KW-1133">Transmembrane helix</keyword>
<dbReference type="InterPro" id="IPR000620">
    <property type="entry name" value="EamA_dom"/>
</dbReference>
<feature type="domain" description="EamA" evidence="12">
    <location>
        <begin position="26"/>
        <end position="121"/>
    </location>
</feature>